<accession>A0A835EBG4</accession>
<protein>
    <recommendedName>
        <fullName evidence="10">Beta-glucosidase</fullName>
    </recommendedName>
</protein>
<evidence type="ECO:0000256" key="1">
    <source>
        <dbReference type="ARBA" id="ARBA00010838"/>
    </source>
</evidence>
<keyword evidence="4" id="KW-0326">Glycosidase</keyword>
<proteinExistence type="inferred from homology"/>
<dbReference type="GO" id="GO:0005975">
    <property type="term" value="P:carbohydrate metabolic process"/>
    <property type="evidence" value="ECO:0007669"/>
    <property type="project" value="InterPro"/>
</dbReference>
<dbReference type="PANTHER" id="PTHR10353">
    <property type="entry name" value="GLYCOSYL HYDROLASE"/>
    <property type="match status" value="1"/>
</dbReference>
<organism evidence="8 9">
    <name type="scientific">Digitaria exilis</name>
    <dbReference type="NCBI Taxonomy" id="1010633"/>
    <lineage>
        <taxon>Eukaryota</taxon>
        <taxon>Viridiplantae</taxon>
        <taxon>Streptophyta</taxon>
        <taxon>Embryophyta</taxon>
        <taxon>Tracheophyta</taxon>
        <taxon>Spermatophyta</taxon>
        <taxon>Magnoliopsida</taxon>
        <taxon>Liliopsida</taxon>
        <taxon>Poales</taxon>
        <taxon>Poaceae</taxon>
        <taxon>PACMAD clade</taxon>
        <taxon>Panicoideae</taxon>
        <taxon>Panicodae</taxon>
        <taxon>Paniceae</taxon>
        <taxon>Anthephorinae</taxon>
        <taxon>Digitaria</taxon>
    </lineage>
</organism>
<dbReference type="SUPFAM" id="SSF51445">
    <property type="entry name" value="(Trans)glycosidases"/>
    <property type="match status" value="1"/>
</dbReference>
<keyword evidence="3" id="KW-1015">Disulfide bond</keyword>
<dbReference type="OrthoDB" id="1871926at2759"/>
<comment type="subunit">
    <text evidence="5">Homo- and heterodimer.</text>
</comment>
<comment type="caution">
    <text evidence="8">The sequence shown here is derived from an EMBL/GenBank/DDBJ whole genome shotgun (WGS) entry which is preliminary data.</text>
</comment>
<sequence>MLLAQPGDLRLRRAEPPRLPGGVRLRDGRLGVPGRGDGQQGRPGPSIWDAFIQEPGIIPDNATADVTVDEYHRYKEDVNIMKNMGFDAYRFSISWSRIFPNGTGTVNQEGVDYYNRLIDYMIQQGITPYANLYHYDLPLALHKQYLGWLSPKIVEAFADYAEFCFQTFGDRVKNWFTFNEPRCVSALGYDNGIHAPGRCSACPAGGNSTTESYIVSHHLLLSHAAAVKRYRDKYQLYQKGRIGILLDFVWYEPFSDSNADRAAAQRARDFHLGWFLDPIINGRYPYSMQEIVKDRLPLFSDEESRMVKGSIDYVGINHYTSYYIKDPGTWNLLPVSYQDDWHVDFVYERNGVPIGTHANSYWLYIVPWGINKAVNYVKETYGNPTMILAENGMDQPGDISITKGVHDTIRIRYYRDYITELKKAIDDGARVIGYFAWSLLDNFEWRLGYTSRFGLVYVDYKTLKRYPKDSAFWFKHMLSKKRS</sequence>
<feature type="region of interest" description="Disordered" evidence="7">
    <location>
        <begin position="1"/>
        <end position="45"/>
    </location>
</feature>
<dbReference type="FunFam" id="3.20.20.80:FF:000041">
    <property type="entry name" value="Beta-glucosidase 7"/>
    <property type="match status" value="1"/>
</dbReference>
<dbReference type="Proteomes" id="UP000636709">
    <property type="component" value="Unassembled WGS sequence"/>
</dbReference>
<dbReference type="GO" id="GO:0008422">
    <property type="term" value="F:beta-glucosidase activity"/>
    <property type="evidence" value="ECO:0007669"/>
    <property type="project" value="TreeGrafter"/>
</dbReference>
<evidence type="ECO:0008006" key="10">
    <source>
        <dbReference type="Google" id="ProtNLM"/>
    </source>
</evidence>
<keyword evidence="2" id="KW-0378">Hydrolase</keyword>
<gene>
    <name evidence="8" type="ORF">HU200_045822</name>
</gene>
<dbReference type="InterPro" id="IPR017853">
    <property type="entry name" value="GH"/>
</dbReference>
<evidence type="ECO:0000313" key="8">
    <source>
        <dbReference type="EMBL" id="KAF8679066.1"/>
    </source>
</evidence>
<feature type="compositionally biased region" description="Gly residues" evidence="7">
    <location>
        <begin position="31"/>
        <end position="41"/>
    </location>
</feature>
<dbReference type="PANTHER" id="PTHR10353:SF28">
    <property type="entry name" value="BETA-GLUCOSIDASE 44"/>
    <property type="match status" value="1"/>
</dbReference>
<dbReference type="Gene3D" id="3.20.20.80">
    <property type="entry name" value="Glycosidases"/>
    <property type="match status" value="1"/>
</dbReference>
<evidence type="ECO:0000256" key="4">
    <source>
        <dbReference type="ARBA" id="ARBA00023295"/>
    </source>
</evidence>
<keyword evidence="9" id="KW-1185">Reference proteome</keyword>
<evidence type="ECO:0000256" key="2">
    <source>
        <dbReference type="ARBA" id="ARBA00022801"/>
    </source>
</evidence>
<dbReference type="EMBL" id="JACEFO010002125">
    <property type="protein sequence ID" value="KAF8679066.1"/>
    <property type="molecule type" value="Genomic_DNA"/>
</dbReference>
<dbReference type="Pfam" id="PF00232">
    <property type="entry name" value="Glyco_hydro_1"/>
    <property type="match status" value="1"/>
</dbReference>
<evidence type="ECO:0000256" key="5">
    <source>
        <dbReference type="ARBA" id="ARBA00065078"/>
    </source>
</evidence>
<reference evidence="8" key="1">
    <citation type="submission" date="2020-07" db="EMBL/GenBank/DDBJ databases">
        <title>Genome sequence and genetic diversity analysis of an under-domesticated orphan crop, white fonio (Digitaria exilis).</title>
        <authorList>
            <person name="Bennetzen J.L."/>
            <person name="Chen S."/>
            <person name="Ma X."/>
            <person name="Wang X."/>
            <person name="Yssel A.E.J."/>
            <person name="Chaluvadi S.R."/>
            <person name="Johnson M."/>
            <person name="Gangashetty P."/>
            <person name="Hamidou F."/>
            <person name="Sanogo M.D."/>
            <person name="Zwaenepoel A."/>
            <person name="Wallace J."/>
            <person name="Van De Peer Y."/>
            <person name="Van Deynze A."/>
        </authorList>
    </citation>
    <scope>NUCLEOTIDE SEQUENCE</scope>
    <source>
        <tissue evidence="8">Leaves</tissue>
    </source>
</reference>
<evidence type="ECO:0000313" key="9">
    <source>
        <dbReference type="Proteomes" id="UP000636709"/>
    </source>
</evidence>
<comment type="similarity">
    <text evidence="1 6">Belongs to the glycosyl hydrolase 1 family.</text>
</comment>
<name>A0A835EBG4_9POAL</name>
<dbReference type="InterPro" id="IPR001360">
    <property type="entry name" value="Glyco_hydro_1"/>
</dbReference>
<evidence type="ECO:0000256" key="7">
    <source>
        <dbReference type="SAM" id="MobiDB-lite"/>
    </source>
</evidence>
<dbReference type="PRINTS" id="PR00131">
    <property type="entry name" value="GLHYDRLASE1"/>
</dbReference>
<evidence type="ECO:0000256" key="3">
    <source>
        <dbReference type="ARBA" id="ARBA00023157"/>
    </source>
</evidence>
<evidence type="ECO:0000256" key="6">
    <source>
        <dbReference type="RuleBase" id="RU003690"/>
    </source>
</evidence>
<dbReference type="AlphaFoldDB" id="A0A835EBG4"/>